<reference evidence="3" key="2">
    <citation type="submission" date="2013-05" db="EMBL/GenBank/DDBJ databases">
        <authorList>
            <person name="Villamor D.V."/>
            <person name="Eastwell K.C."/>
        </authorList>
    </citation>
    <scope>NUCLEOTIDE SEQUENCE</scope>
    <source>
        <strain evidence="3">8265</strain>
    </source>
</reference>
<keyword evidence="2" id="KW-0472">Membrane</keyword>
<keyword evidence="2" id="KW-1133">Transmembrane helix</keyword>
<feature type="transmembrane region" description="Helical" evidence="2">
    <location>
        <begin position="133"/>
        <end position="152"/>
    </location>
</feature>
<reference evidence="3" key="1">
    <citation type="journal article" date="2013" name="Phytopathology">
        <title>Viruses associated with rusty mottle and twisted leaf diseases of sweet cherry are distinct species.</title>
        <authorList>
            <person name="Villamor D.E."/>
            <person name="Eastwell K.C."/>
        </authorList>
    </citation>
    <scope>NUCLEOTIDE SEQUENCE</scope>
    <source>
        <strain evidence="3">8265</strain>
    </source>
</reference>
<dbReference type="EMBL" id="KF030878">
    <property type="protein sequence ID" value="AHA59525.1"/>
    <property type="molecule type" value="Genomic_RNA"/>
</dbReference>
<evidence type="ECO:0000313" key="3">
    <source>
        <dbReference type="EMBL" id="AHA59525.1"/>
    </source>
</evidence>
<evidence type="ECO:0000256" key="1">
    <source>
        <dbReference type="SAM" id="MobiDB-lite"/>
    </source>
</evidence>
<keyword evidence="2" id="KW-0812">Transmembrane</keyword>
<accession>V5LYR9</accession>
<feature type="region of interest" description="Disordered" evidence="1">
    <location>
        <begin position="1"/>
        <end position="26"/>
    </location>
</feature>
<proteinExistence type="predicted"/>
<organism evidence="3">
    <name type="scientific">Cherry twisted leaf associated virus</name>
    <dbReference type="NCBI Taxonomy" id="1424279"/>
    <lineage>
        <taxon>Viruses</taxon>
        <taxon>Riboviria</taxon>
        <taxon>Orthornavirae</taxon>
        <taxon>Kitrinoviricota</taxon>
        <taxon>Alsuviricetes</taxon>
        <taxon>Tymovirales</taxon>
        <taxon>Betaflexiviridae</taxon>
        <taxon>Quinvirinae</taxon>
        <taxon>Robigovirus</taxon>
        <taxon>Robigovirus tortifoliae</taxon>
    </lineage>
</organism>
<protein>
    <submittedName>
        <fullName evidence="3">Uncharacterized protein</fullName>
    </submittedName>
</protein>
<evidence type="ECO:0000256" key="2">
    <source>
        <dbReference type="SAM" id="Phobius"/>
    </source>
</evidence>
<name>V5LYR9_9VIRU</name>
<sequence length="157" mass="18216">MRMGPLSLTVQETRSRRRWKRGRPLSTEERRASLKERVIWKCFELEERESLLTQRIPLQVLTRILSARLRKLTPLHSILPLMTPSKPSLQTGLSTSRFLRVKRSLAFSMLFGTATTTVQAIKPNLLEGQVAMLNWRIWRALLGATVLYVAFVQNMRQ</sequence>
<reference evidence="3" key="3">
    <citation type="submission" date="2014-02" db="EMBL/GenBank/DDBJ databases">
        <authorList>
            <person name="Villamor D.E.V."/>
            <person name="Susaimuthu J."/>
            <person name="Eastwell K.C."/>
        </authorList>
    </citation>
    <scope>NUCLEOTIDE SEQUENCE</scope>
    <source>
        <strain evidence="3">8265</strain>
    </source>
</reference>